<sequence length="324" mass="36501">MPPRKANSKKGRKTEPSPPARVPHGTAVSIDSNYFPHIIDRIIHYADAFALLKLRSLSHSFQDRVDPVLFKYVTAQPIEADNRSPCLVVRASPESKDVALHLDLDIHQDLINFYTRILDVVDVEARQLDLPDIHVDTIRVSGDFVNGPICRCNNFIIFKEYPLDESSLPCIDPGPSKSVFNGTRLQDPSNLFFPAEFFWEMNDIVLTFSDWSPPSNRSAYRYTKEGVPDGNAFVDGTFTIVDFNLVDPRWWGYDKRGPSNDQQLLASFPPHSGALVAPNPASVDPKFHPNSLSTKLVFMTGPEYYATLSPEELWLETHPPVCTM</sequence>
<reference evidence="2 3" key="1">
    <citation type="submission" date="2018-11" db="EMBL/GenBank/DDBJ databases">
        <title>Genome sequence of Apiotrichum porosum DSM 27194.</title>
        <authorList>
            <person name="Aliyu H."/>
            <person name="Gorte O."/>
            <person name="Ochsenreither K."/>
        </authorList>
    </citation>
    <scope>NUCLEOTIDE SEQUENCE [LARGE SCALE GENOMIC DNA]</scope>
    <source>
        <strain evidence="2 3">DSM 27194</strain>
    </source>
</reference>
<gene>
    <name evidence="2" type="ORF">EHS24_001691</name>
</gene>
<feature type="region of interest" description="Disordered" evidence="1">
    <location>
        <begin position="1"/>
        <end position="25"/>
    </location>
</feature>
<dbReference type="GeneID" id="39586234"/>
<comment type="caution">
    <text evidence="2">The sequence shown here is derived from an EMBL/GenBank/DDBJ whole genome shotgun (WGS) entry which is preliminary data.</text>
</comment>
<dbReference type="AlphaFoldDB" id="A0A427XJ20"/>
<evidence type="ECO:0008006" key="4">
    <source>
        <dbReference type="Google" id="ProtNLM"/>
    </source>
</evidence>
<evidence type="ECO:0000256" key="1">
    <source>
        <dbReference type="SAM" id="MobiDB-lite"/>
    </source>
</evidence>
<proteinExistence type="predicted"/>
<dbReference type="RefSeq" id="XP_028473930.1">
    <property type="nucleotide sequence ID" value="XM_028617467.1"/>
</dbReference>
<keyword evidence="3" id="KW-1185">Reference proteome</keyword>
<evidence type="ECO:0000313" key="3">
    <source>
        <dbReference type="Proteomes" id="UP000279236"/>
    </source>
</evidence>
<protein>
    <recommendedName>
        <fullName evidence="4">F-box domain-containing protein</fullName>
    </recommendedName>
</protein>
<name>A0A427XJ20_9TREE</name>
<accession>A0A427XJ20</accession>
<feature type="compositionally biased region" description="Basic residues" evidence="1">
    <location>
        <begin position="1"/>
        <end position="12"/>
    </location>
</feature>
<organism evidence="2 3">
    <name type="scientific">Apiotrichum porosum</name>
    <dbReference type="NCBI Taxonomy" id="105984"/>
    <lineage>
        <taxon>Eukaryota</taxon>
        <taxon>Fungi</taxon>
        <taxon>Dikarya</taxon>
        <taxon>Basidiomycota</taxon>
        <taxon>Agaricomycotina</taxon>
        <taxon>Tremellomycetes</taxon>
        <taxon>Trichosporonales</taxon>
        <taxon>Trichosporonaceae</taxon>
        <taxon>Apiotrichum</taxon>
    </lineage>
</organism>
<dbReference type="Proteomes" id="UP000279236">
    <property type="component" value="Unassembled WGS sequence"/>
</dbReference>
<evidence type="ECO:0000313" key="2">
    <source>
        <dbReference type="EMBL" id="RSH78783.1"/>
    </source>
</evidence>
<dbReference type="EMBL" id="RSCE01000011">
    <property type="protein sequence ID" value="RSH78783.1"/>
    <property type="molecule type" value="Genomic_DNA"/>
</dbReference>